<organism evidence="2 3">
    <name type="scientific">Lasiodiplodia hormozganensis</name>
    <dbReference type="NCBI Taxonomy" id="869390"/>
    <lineage>
        <taxon>Eukaryota</taxon>
        <taxon>Fungi</taxon>
        <taxon>Dikarya</taxon>
        <taxon>Ascomycota</taxon>
        <taxon>Pezizomycotina</taxon>
        <taxon>Dothideomycetes</taxon>
        <taxon>Dothideomycetes incertae sedis</taxon>
        <taxon>Botryosphaeriales</taxon>
        <taxon>Botryosphaeriaceae</taxon>
        <taxon>Lasiodiplodia</taxon>
    </lineage>
</organism>
<protein>
    <submittedName>
        <fullName evidence="2">Uncharacterized protein</fullName>
    </submittedName>
</protein>
<evidence type="ECO:0000313" key="3">
    <source>
        <dbReference type="Proteomes" id="UP001175001"/>
    </source>
</evidence>
<dbReference type="AlphaFoldDB" id="A0AA39WHD3"/>
<comment type="caution">
    <text evidence="2">The sequence shown here is derived from an EMBL/GenBank/DDBJ whole genome shotgun (WGS) entry which is preliminary data.</text>
</comment>
<dbReference type="Proteomes" id="UP001175001">
    <property type="component" value="Unassembled WGS sequence"/>
</dbReference>
<feature type="chain" id="PRO_5041374614" evidence="1">
    <location>
        <begin position="21"/>
        <end position="119"/>
    </location>
</feature>
<keyword evidence="1" id="KW-0732">Signal</keyword>
<accession>A0AA39WHD3</accession>
<gene>
    <name evidence="2" type="ORF">DIS24_g11827</name>
</gene>
<reference evidence="2" key="1">
    <citation type="submission" date="2023-06" db="EMBL/GenBank/DDBJ databases">
        <title>Multi-omics analyses reveal the molecular pathogenesis toolkit of Lasiodiplodia hormozganensis, a cross-kingdom pathogen.</title>
        <authorList>
            <person name="Felix C."/>
            <person name="Meneses R."/>
            <person name="Goncalves M.F.M."/>
            <person name="Tilleman L."/>
            <person name="Duarte A.S."/>
            <person name="Jorrin-Novo J.V."/>
            <person name="Van De Peer Y."/>
            <person name="Deforce D."/>
            <person name="Van Nieuwerburgh F."/>
            <person name="Esteves A.C."/>
            <person name="Alves A."/>
        </authorList>
    </citation>
    <scope>NUCLEOTIDE SEQUENCE</scope>
    <source>
        <strain evidence="2">CBS 339.90</strain>
    </source>
</reference>
<feature type="signal peptide" evidence="1">
    <location>
        <begin position="1"/>
        <end position="20"/>
    </location>
</feature>
<name>A0AA39WHD3_9PEZI</name>
<proteinExistence type="predicted"/>
<dbReference type="EMBL" id="JAUJDW010000195">
    <property type="protein sequence ID" value="KAK0615419.1"/>
    <property type="molecule type" value="Genomic_DNA"/>
</dbReference>
<evidence type="ECO:0000256" key="1">
    <source>
        <dbReference type="SAM" id="SignalP"/>
    </source>
</evidence>
<keyword evidence="3" id="KW-1185">Reference proteome</keyword>
<sequence>MRFSTTAGLALALLLGTVAAAPISVESDEFHLDYIYTQKKGAIKRADEPAGNIHLDYIYTQKKDQKRDEPIHLDYIYTQNKDQKRDEPLHPDYIYTQKKDQKRGNRLVDVIIAEGGPGN</sequence>
<evidence type="ECO:0000313" key="2">
    <source>
        <dbReference type="EMBL" id="KAK0615419.1"/>
    </source>
</evidence>